<dbReference type="Gene3D" id="3.40.50.720">
    <property type="entry name" value="NAD(P)-binding Rossmann-like Domain"/>
    <property type="match status" value="1"/>
</dbReference>
<dbReference type="Pfam" id="PF00208">
    <property type="entry name" value="ELFV_dehydrog"/>
    <property type="match status" value="1"/>
</dbReference>
<dbReference type="GO" id="GO:0006520">
    <property type="term" value="P:amino acid metabolic process"/>
    <property type="evidence" value="ECO:0007669"/>
    <property type="project" value="InterPro"/>
</dbReference>
<dbReference type="SUPFAM" id="SSF53223">
    <property type="entry name" value="Aminoacid dehydrogenase-like, N-terminal domain"/>
    <property type="match status" value="1"/>
</dbReference>
<dbReference type="Proteomes" id="UP000240739">
    <property type="component" value="Unassembled WGS sequence"/>
</dbReference>
<dbReference type="GO" id="GO:0016639">
    <property type="term" value="F:oxidoreductase activity, acting on the CH-NH2 group of donors, NAD or NADP as acceptor"/>
    <property type="evidence" value="ECO:0007669"/>
    <property type="project" value="InterPro"/>
</dbReference>
<feature type="domain" description="Glutamate/phenylalanine/leucine/valine/L-tryptophan dehydrogenase C-terminal" evidence="7">
    <location>
        <begin position="150"/>
        <end position="354"/>
    </location>
</feature>
<comment type="caution">
    <text evidence="8">The sequence shown here is derived from an EMBL/GenBank/DDBJ whole genome shotgun (WGS) entry which is preliminary data.</text>
</comment>
<dbReference type="PROSITE" id="PS00065">
    <property type="entry name" value="D_2_HYDROXYACID_DH_1"/>
    <property type="match status" value="1"/>
</dbReference>
<dbReference type="AlphaFoldDB" id="A0A2T4UBZ5"/>
<accession>A0A2T4UBZ5</accession>
<dbReference type="PANTHER" id="PTHR42722">
    <property type="entry name" value="LEUCINE DEHYDROGENASE"/>
    <property type="match status" value="1"/>
</dbReference>
<evidence type="ECO:0000259" key="7">
    <source>
        <dbReference type="SMART" id="SM00839"/>
    </source>
</evidence>
<organism evidence="8 9">
    <name type="scientific">Paraconexibacter algicola</name>
    <dbReference type="NCBI Taxonomy" id="2133960"/>
    <lineage>
        <taxon>Bacteria</taxon>
        <taxon>Bacillati</taxon>
        <taxon>Actinomycetota</taxon>
        <taxon>Thermoleophilia</taxon>
        <taxon>Solirubrobacterales</taxon>
        <taxon>Paraconexibacteraceae</taxon>
        <taxon>Paraconexibacter</taxon>
    </lineage>
</organism>
<keyword evidence="2 6" id="KW-0560">Oxidoreductase</keyword>
<dbReference type="InterPro" id="IPR006097">
    <property type="entry name" value="Glu/Leu/Phe/Val/Trp_DH_dimer"/>
</dbReference>
<evidence type="ECO:0000256" key="5">
    <source>
        <dbReference type="PIRSR" id="PIRSR000188-2"/>
    </source>
</evidence>
<proteinExistence type="inferred from homology"/>
<dbReference type="OrthoDB" id="9803297at2"/>
<dbReference type="InterPro" id="IPR006096">
    <property type="entry name" value="Glu/Leu/Phe/Val/Trp_DH_C"/>
</dbReference>
<name>A0A2T4UBZ5_9ACTN</name>
<feature type="binding site" evidence="5">
    <location>
        <begin position="186"/>
        <end position="191"/>
    </location>
    <ligand>
        <name>NAD(+)</name>
        <dbReference type="ChEBI" id="CHEBI:57540"/>
    </ligand>
</feature>
<keyword evidence="9" id="KW-1185">Reference proteome</keyword>
<evidence type="ECO:0000313" key="9">
    <source>
        <dbReference type="Proteomes" id="UP000240739"/>
    </source>
</evidence>
<sequence>MARTPAADAGLEHEEVLLRRGPRSGLTTVVAVHSTARGPSLGGCRMWRYDGHDAALADALRLSRAMTWKSAVAGLPLGGGKGVIALPAGAPAPTGAARRAALLDFAETVAVLDGRYVTAEDVGTSARDLGVMAGVTPHVAGLSRARGGSGDPSPWTALGVLESIRASCERAFGSADLRGRSVAVVGLGHVGLALAGLLARAGATLLVTDIVAARREDAARLGARWIASGRALTAPVDVLAPCALGGVLDADAVAALQAPVVAGAANNQLADDAVAGLLADRGVLWAPDFVANAGGIVNISVELEPDGYDPRLARRRVRGIGETMRTVFAQADATGSTPLDAAMTLARRRVAEAGGT</sequence>
<dbReference type="RefSeq" id="WP_107571347.1">
    <property type="nucleotide sequence ID" value="NZ_PYYB01000005.1"/>
</dbReference>
<dbReference type="Gene3D" id="3.40.50.10860">
    <property type="entry name" value="Leucine Dehydrogenase, chain A, domain 1"/>
    <property type="match status" value="1"/>
</dbReference>
<dbReference type="GO" id="GO:0000166">
    <property type="term" value="F:nucleotide binding"/>
    <property type="evidence" value="ECO:0007669"/>
    <property type="project" value="UniProtKB-KW"/>
</dbReference>
<keyword evidence="3 5" id="KW-0520">NAD</keyword>
<dbReference type="SUPFAM" id="SSF51735">
    <property type="entry name" value="NAD(P)-binding Rossmann-fold domains"/>
    <property type="match status" value="1"/>
</dbReference>
<dbReference type="PIRSF" id="PIRSF000188">
    <property type="entry name" value="Phe_leu_dh"/>
    <property type="match status" value="1"/>
</dbReference>
<dbReference type="SMART" id="SM00839">
    <property type="entry name" value="ELFV_dehydrog"/>
    <property type="match status" value="1"/>
</dbReference>
<dbReference type="PRINTS" id="PR00082">
    <property type="entry name" value="GLFDHDRGNASE"/>
</dbReference>
<evidence type="ECO:0000256" key="6">
    <source>
        <dbReference type="RuleBase" id="RU004417"/>
    </source>
</evidence>
<evidence type="ECO:0000256" key="1">
    <source>
        <dbReference type="ARBA" id="ARBA00006382"/>
    </source>
</evidence>
<gene>
    <name evidence="8" type="ORF">C7Y72_21980</name>
</gene>
<reference evidence="8 9" key="1">
    <citation type="submission" date="2018-03" db="EMBL/GenBank/DDBJ databases">
        <title>Aquarubrobacter algicola gen. nov., sp. nov., a novel actinobacterium isolated from shallow eutrophic lake during the end of cyanobacterial harmful algal blooms.</title>
        <authorList>
            <person name="Chun S.J."/>
        </authorList>
    </citation>
    <scope>NUCLEOTIDE SEQUENCE [LARGE SCALE GENOMIC DNA]</scope>
    <source>
        <strain evidence="8 9">Seoho-28</strain>
    </source>
</reference>
<evidence type="ECO:0000256" key="2">
    <source>
        <dbReference type="ARBA" id="ARBA00023002"/>
    </source>
</evidence>
<protein>
    <recommendedName>
        <fullName evidence="7">Glutamate/phenylalanine/leucine/valine/L-tryptophan dehydrogenase C-terminal domain-containing protein</fullName>
    </recommendedName>
</protein>
<keyword evidence="5" id="KW-0547">Nucleotide-binding</keyword>
<dbReference type="InterPro" id="IPR016211">
    <property type="entry name" value="Glu/Phe/Leu/Val/Trp_DH_bac/arc"/>
</dbReference>
<dbReference type="InterPro" id="IPR046346">
    <property type="entry name" value="Aminoacid_DH-like_N_sf"/>
</dbReference>
<dbReference type="PANTHER" id="PTHR42722:SF1">
    <property type="entry name" value="VALINE DEHYDROGENASE"/>
    <property type="match status" value="1"/>
</dbReference>
<dbReference type="InterPro" id="IPR036291">
    <property type="entry name" value="NAD(P)-bd_dom_sf"/>
</dbReference>
<comment type="similarity">
    <text evidence="1 6">Belongs to the Glu/Leu/Phe/Val dehydrogenases family.</text>
</comment>
<dbReference type="InterPro" id="IPR006095">
    <property type="entry name" value="Glu/Leu/Phe/Val/Trp_DH"/>
</dbReference>
<evidence type="ECO:0000313" key="8">
    <source>
        <dbReference type="EMBL" id="PTL54405.1"/>
    </source>
</evidence>
<evidence type="ECO:0000256" key="4">
    <source>
        <dbReference type="PIRSR" id="PIRSR000188-1"/>
    </source>
</evidence>
<dbReference type="CDD" id="cd01075">
    <property type="entry name" value="NAD_bind_Leu_Phe_Val_DH"/>
    <property type="match status" value="1"/>
</dbReference>
<dbReference type="InterPro" id="IPR029752">
    <property type="entry name" value="D-isomer_DH_CS1"/>
</dbReference>
<dbReference type="EMBL" id="PYYB01000005">
    <property type="protein sequence ID" value="PTL54405.1"/>
    <property type="molecule type" value="Genomic_DNA"/>
</dbReference>
<dbReference type="Pfam" id="PF02812">
    <property type="entry name" value="ELFV_dehydrog_N"/>
    <property type="match status" value="1"/>
</dbReference>
<feature type="active site" description="Proton donor/acceptor" evidence="4">
    <location>
        <position position="81"/>
    </location>
</feature>
<evidence type="ECO:0000256" key="3">
    <source>
        <dbReference type="ARBA" id="ARBA00023027"/>
    </source>
</evidence>